<accession>A0A6A4M8B4</accession>
<evidence type="ECO:0000256" key="2">
    <source>
        <dbReference type="ARBA" id="ARBA00022630"/>
    </source>
</evidence>
<protein>
    <recommendedName>
        <fullName evidence="7">K Homology domain-containing protein</fullName>
    </recommendedName>
</protein>
<dbReference type="SUPFAM" id="SSF54791">
    <property type="entry name" value="Eukaryotic type KH-domain (KH-domain type I)"/>
    <property type="match status" value="1"/>
</dbReference>
<evidence type="ECO:0000256" key="3">
    <source>
        <dbReference type="ARBA" id="ARBA00022827"/>
    </source>
</evidence>
<dbReference type="AlphaFoldDB" id="A0A6A4M8B4"/>
<comment type="caution">
    <text evidence="8">The sequence shown here is derived from an EMBL/GenBank/DDBJ whole genome shotgun (WGS) entry which is preliminary data.</text>
</comment>
<dbReference type="Pfam" id="PF00743">
    <property type="entry name" value="FMO-like"/>
    <property type="match status" value="1"/>
</dbReference>
<dbReference type="InterPro" id="IPR004087">
    <property type="entry name" value="KH_dom"/>
</dbReference>
<proteinExistence type="inferred from homology"/>
<dbReference type="GO" id="GO:0050661">
    <property type="term" value="F:NADP binding"/>
    <property type="evidence" value="ECO:0007669"/>
    <property type="project" value="InterPro"/>
</dbReference>
<gene>
    <name evidence="8" type="ORF">C3L33_03751</name>
</gene>
<evidence type="ECO:0000256" key="6">
    <source>
        <dbReference type="SAM" id="MobiDB-lite"/>
    </source>
</evidence>
<dbReference type="EMBL" id="QEFC01000335">
    <property type="protein sequence ID" value="KAE9464354.1"/>
    <property type="molecule type" value="Genomic_DNA"/>
</dbReference>
<dbReference type="InterPro" id="IPR050346">
    <property type="entry name" value="FMO-like"/>
</dbReference>
<name>A0A6A4M8B4_9ERIC</name>
<feature type="region of interest" description="Disordered" evidence="6">
    <location>
        <begin position="1"/>
        <end position="57"/>
    </location>
</feature>
<dbReference type="SMART" id="SM00322">
    <property type="entry name" value="KH"/>
    <property type="match status" value="1"/>
</dbReference>
<dbReference type="Gene3D" id="3.30.1370.10">
    <property type="entry name" value="K Homology domain, type 1"/>
    <property type="match status" value="1"/>
</dbReference>
<evidence type="ECO:0000256" key="1">
    <source>
        <dbReference type="ARBA" id="ARBA00009183"/>
    </source>
</evidence>
<evidence type="ECO:0000256" key="4">
    <source>
        <dbReference type="ARBA" id="ARBA00023002"/>
    </source>
</evidence>
<evidence type="ECO:0000256" key="5">
    <source>
        <dbReference type="PROSITE-ProRule" id="PRU00117"/>
    </source>
</evidence>
<feature type="non-terminal residue" evidence="8">
    <location>
        <position position="1"/>
    </location>
</feature>
<keyword evidence="2" id="KW-0285">Flavoprotein</keyword>
<comment type="similarity">
    <text evidence="1">Belongs to the FMO family.</text>
</comment>
<reference evidence="8 9" key="1">
    <citation type="journal article" date="2019" name="Genome Biol. Evol.">
        <title>The Rhododendron genome and chromosomal organization provide insight into shared whole-genome duplications across the heath family (Ericaceae).</title>
        <authorList>
            <person name="Soza V.L."/>
            <person name="Lindsley D."/>
            <person name="Waalkes A."/>
            <person name="Ramage E."/>
            <person name="Patwardhan R.P."/>
            <person name="Burton J.N."/>
            <person name="Adey A."/>
            <person name="Kumar A."/>
            <person name="Qiu R."/>
            <person name="Shendure J."/>
            <person name="Hall B."/>
        </authorList>
    </citation>
    <scope>NUCLEOTIDE SEQUENCE [LARGE SCALE GENOMIC DNA]</scope>
    <source>
        <strain evidence="8">RSF 1966-606</strain>
    </source>
</reference>
<dbReference type="PANTHER" id="PTHR23023">
    <property type="entry name" value="DIMETHYLANILINE MONOOXYGENASE"/>
    <property type="match status" value="1"/>
</dbReference>
<dbReference type="Pfam" id="PF00013">
    <property type="entry name" value="KH_1"/>
    <property type="match status" value="1"/>
</dbReference>
<dbReference type="Proteomes" id="UP000428333">
    <property type="component" value="Linkage Group LG02"/>
</dbReference>
<keyword evidence="3" id="KW-0274">FAD</keyword>
<feature type="domain" description="K Homology" evidence="7">
    <location>
        <begin position="62"/>
        <end position="143"/>
    </location>
</feature>
<keyword evidence="5" id="KW-0694">RNA-binding</keyword>
<organism evidence="8 9">
    <name type="scientific">Rhododendron williamsianum</name>
    <dbReference type="NCBI Taxonomy" id="262921"/>
    <lineage>
        <taxon>Eukaryota</taxon>
        <taxon>Viridiplantae</taxon>
        <taxon>Streptophyta</taxon>
        <taxon>Embryophyta</taxon>
        <taxon>Tracheophyta</taxon>
        <taxon>Spermatophyta</taxon>
        <taxon>Magnoliopsida</taxon>
        <taxon>eudicotyledons</taxon>
        <taxon>Gunneridae</taxon>
        <taxon>Pentapetalae</taxon>
        <taxon>asterids</taxon>
        <taxon>Ericales</taxon>
        <taxon>Ericaceae</taxon>
        <taxon>Ericoideae</taxon>
        <taxon>Rhodoreae</taxon>
        <taxon>Rhododendron</taxon>
    </lineage>
</organism>
<dbReference type="InterPro" id="IPR036612">
    <property type="entry name" value="KH_dom_type_1_sf"/>
</dbReference>
<sequence length="230" mass="25848">MDRSRSKCYYYDQDYESENPPRTKQCYSNRSHNSSHHHYDHRRPSAAPHGGGRKAQDPSLMVTTSYRILCHDLKAGGVIGKSGSIIKAIRQHTGAWINMHELIPGDEKRIIEITDTRRRDPEGRMPSFSPAQEALFFIHESISGQFECEFEFVILCIGRYSGLPNIPEFPLGHDPQAFNGKVLHSMDYSAMDNANVKEMIKGKRIAVIGAQKSALDIAAECANVNGETKK</sequence>
<dbReference type="CDD" id="cd22459">
    <property type="entry name" value="KH-I_PEPPER_rpt1_like"/>
    <property type="match status" value="1"/>
</dbReference>
<dbReference type="GO" id="GO:0050660">
    <property type="term" value="F:flavin adenine dinucleotide binding"/>
    <property type="evidence" value="ECO:0007669"/>
    <property type="project" value="InterPro"/>
</dbReference>
<dbReference type="GO" id="GO:0004499">
    <property type="term" value="F:N,N-dimethylaniline monooxygenase activity"/>
    <property type="evidence" value="ECO:0007669"/>
    <property type="project" value="InterPro"/>
</dbReference>
<dbReference type="GO" id="GO:0003723">
    <property type="term" value="F:RNA binding"/>
    <property type="evidence" value="ECO:0007669"/>
    <property type="project" value="UniProtKB-UniRule"/>
</dbReference>
<dbReference type="InterPro" id="IPR004088">
    <property type="entry name" value="KH_dom_type_1"/>
</dbReference>
<evidence type="ECO:0000313" key="9">
    <source>
        <dbReference type="Proteomes" id="UP000428333"/>
    </source>
</evidence>
<dbReference type="OrthoDB" id="1735760at2759"/>
<evidence type="ECO:0000313" key="8">
    <source>
        <dbReference type="EMBL" id="KAE9464354.1"/>
    </source>
</evidence>
<keyword evidence="4" id="KW-0560">Oxidoreductase</keyword>
<dbReference type="SUPFAM" id="SSF51905">
    <property type="entry name" value="FAD/NAD(P)-binding domain"/>
    <property type="match status" value="1"/>
</dbReference>
<dbReference type="InterPro" id="IPR020946">
    <property type="entry name" value="Flavin_mOase-like"/>
</dbReference>
<dbReference type="PROSITE" id="PS50084">
    <property type="entry name" value="KH_TYPE_1"/>
    <property type="match status" value="1"/>
</dbReference>
<dbReference type="Gene3D" id="3.50.50.60">
    <property type="entry name" value="FAD/NAD(P)-binding domain"/>
    <property type="match status" value="1"/>
</dbReference>
<evidence type="ECO:0000259" key="7">
    <source>
        <dbReference type="SMART" id="SM00322"/>
    </source>
</evidence>
<dbReference type="InterPro" id="IPR036188">
    <property type="entry name" value="FAD/NAD-bd_sf"/>
</dbReference>
<keyword evidence="9" id="KW-1185">Reference proteome</keyword>